<organism evidence="1">
    <name type="scientific">Rhizophora mucronata</name>
    <name type="common">Asiatic mangrove</name>
    <dbReference type="NCBI Taxonomy" id="61149"/>
    <lineage>
        <taxon>Eukaryota</taxon>
        <taxon>Viridiplantae</taxon>
        <taxon>Streptophyta</taxon>
        <taxon>Embryophyta</taxon>
        <taxon>Tracheophyta</taxon>
        <taxon>Spermatophyta</taxon>
        <taxon>Magnoliopsida</taxon>
        <taxon>eudicotyledons</taxon>
        <taxon>Gunneridae</taxon>
        <taxon>Pentapetalae</taxon>
        <taxon>rosids</taxon>
        <taxon>fabids</taxon>
        <taxon>Malpighiales</taxon>
        <taxon>Rhizophoraceae</taxon>
        <taxon>Rhizophora</taxon>
    </lineage>
</organism>
<name>A0A2P2IVS3_RHIMU</name>
<evidence type="ECO:0000313" key="1">
    <source>
        <dbReference type="EMBL" id="MBW85324.1"/>
    </source>
</evidence>
<proteinExistence type="predicted"/>
<sequence length="50" mass="5448">MYRFIPAINFGGPMGPIALRGIGFILARFKDWPSKPGCTCLPPDIPAMPD</sequence>
<dbReference type="AlphaFoldDB" id="A0A2P2IVS3"/>
<reference evidence="1" key="1">
    <citation type="submission" date="2018-02" db="EMBL/GenBank/DDBJ databases">
        <title>Rhizophora mucronata_Transcriptome.</title>
        <authorList>
            <person name="Meera S.P."/>
            <person name="Sreeshan A."/>
            <person name="Augustine A."/>
        </authorList>
    </citation>
    <scope>NUCLEOTIDE SEQUENCE</scope>
    <source>
        <tissue evidence="1">Leaf</tissue>
    </source>
</reference>
<protein>
    <submittedName>
        <fullName evidence="1">Mediator of RNA polymerase II transcription subunit 15a isoform X2</fullName>
    </submittedName>
</protein>
<dbReference type="EMBL" id="GGEC01004841">
    <property type="protein sequence ID" value="MBW85324.1"/>
    <property type="molecule type" value="Transcribed_RNA"/>
</dbReference>
<accession>A0A2P2IVS3</accession>